<feature type="region of interest" description="Disordered" evidence="1">
    <location>
        <begin position="47"/>
        <end position="137"/>
    </location>
</feature>
<protein>
    <submittedName>
        <fullName evidence="2">Uncharacterized protein</fullName>
    </submittedName>
</protein>
<proteinExistence type="predicted"/>
<sequence length="347" mass="38612">MRLGPRPTHTTQGWVVWVGLGPLYKVLTLNNDRSRFNLDRSLFKDPGLGPTQLHNTPGAGSGPAPRPGLYLSSDSRARSHPLLSYPQPPSHRGDPKTDKRPATEPEEHPDSRHRHPRNPFEAGDPRPPDTPLIRSDPIRSGTQKLIHQDMSDKTSNALGGGYNHHRPNSAATNNQESQHNSGLEIVRRDLNTRTDGRSPSTLERLKHPSSPIERPTTRPTNALSIAIKTRRSELNDLQALRSKSLCRMSDIPRGRVRVRAKSVASRSSSQSYNPQEEDGSQETPSTQPCTQPPSASEQAPTDQEELLRAQRVAQSSASSTYTSYREPELSDQRDKHGRRMIAYPCKL</sequence>
<feature type="compositionally biased region" description="Polar residues" evidence="1">
    <location>
        <begin position="169"/>
        <end position="181"/>
    </location>
</feature>
<reference evidence="2 3" key="1">
    <citation type="submission" date="2019-05" db="EMBL/GenBank/DDBJ databases">
        <title>Emergence of the Ug99 lineage of the wheat stem rust pathogen through somatic hybridization.</title>
        <authorList>
            <person name="Li F."/>
            <person name="Upadhyaya N.M."/>
            <person name="Sperschneider J."/>
            <person name="Matny O."/>
            <person name="Nguyen-Phuc H."/>
            <person name="Mago R."/>
            <person name="Raley C."/>
            <person name="Miller M.E."/>
            <person name="Silverstein K.A.T."/>
            <person name="Henningsen E."/>
            <person name="Hirsch C.D."/>
            <person name="Visser B."/>
            <person name="Pretorius Z.A."/>
            <person name="Steffenson B.J."/>
            <person name="Schwessinger B."/>
            <person name="Dodds P.N."/>
            <person name="Figueroa M."/>
        </authorList>
    </citation>
    <scope>NUCLEOTIDE SEQUENCE [LARGE SCALE GENOMIC DNA]</scope>
    <source>
        <strain evidence="2">21-0</strain>
    </source>
</reference>
<evidence type="ECO:0000313" key="3">
    <source>
        <dbReference type="Proteomes" id="UP000324748"/>
    </source>
</evidence>
<feature type="compositionally biased region" description="Low complexity" evidence="1">
    <location>
        <begin position="281"/>
        <end position="294"/>
    </location>
</feature>
<evidence type="ECO:0000256" key="1">
    <source>
        <dbReference type="SAM" id="MobiDB-lite"/>
    </source>
</evidence>
<keyword evidence="3" id="KW-1185">Reference proteome</keyword>
<feature type="region of interest" description="Disordered" evidence="1">
    <location>
        <begin position="256"/>
        <end position="347"/>
    </location>
</feature>
<feature type="compositionally biased region" description="Basic and acidic residues" evidence="1">
    <location>
        <begin position="185"/>
        <end position="196"/>
    </location>
</feature>
<dbReference type="EMBL" id="VSWC01000157">
    <property type="protein sequence ID" value="KAA1075297.1"/>
    <property type="molecule type" value="Genomic_DNA"/>
</dbReference>
<comment type="caution">
    <text evidence="2">The sequence shown here is derived from an EMBL/GenBank/DDBJ whole genome shotgun (WGS) entry which is preliminary data.</text>
</comment>
<accession>A0A5B0MDS3</accession>
<gene>
    <name evidence="2" type="ORF">PGT21_033234</name>
</gene>
<feature type="compositionally biased region" description="Basic and acidic residues" evidence="1">
    <location>
        <begin position="325"/>
        <end position="334"/>
    </location>
</feature>
<feature type="compositionally biased region" description="Low complexity" evidence="1">
    <location>
        <begin position="309"/>
        <end position="324"/>
    </location>
</feature>
<feature type="compositionally biased region" description="Basic and acidic residues" evidence="1">
    <location>
        <begin position="91"/>
        <end position="110"/>
    </location>
</feature>
<name>A0A5B0MDS3_PUCGR</name>
<feature type="region of interest" description="Disordered" evidence="1">
    <location>
        <begin position="152"/>
        <end position="221"/>
    </location>
</feature>
<dbReference type="AlphaFoldDB" id="A0A5B0MDS3"/>
<dbReference type="Proteomes" id="UP000324748">
    <property type="component" value="Unassembled WGS sequence"/>
</dbReference>
<organism evidence="2 3">
    <name type="scientific">Puccinia graminis f. sp. tritici</name>
    <dbReference type="NCBI Taxonomy" id="56615"/>
    <lineage>
        <taxon>Eukaryota</taxon>
        <taxon>Fungi</taxon>
        <taxon>Dikarya</taxon>
        <taxon>Basidiomycota</taxon>
        <taxon>Pucciniomycotina</taxon>
        <taxon>Pucciniomycetes</taxon>
        <taxon>Pucciniales</taxon>
        <taxon>Pucciniaceae</taxon>
        <taxon>Puccinia</taxon>
    </lineage>
</organism>
<evidence type="ECO:0000313" key="2">
    <source>
        <dbReference type="EMBL" id="KAA1075297.1"/>
    </source>
</evidence>